<dbReference type="HAMAP" id="MF_00109">
    <property type="entry name" value="Shikimate_kinase"/>
    <property type="match status" value="1"/>
</dbReference>
<dbReference type="EC" id="2.7.1.71" evidence="7"/>
<dbReference type="SUPFAM" id="SSF52540">
    <property type="entry name" value="P-loop containing nucleoside triphosphate hydrolases"/>
    <property type="match status" value="1"/>
</dbReference>
<feature type="binding site" evidence="7">
    <location>
        <position position="16"/>
    </location>
    <ligand>
        <name>Mg(2+)</name>
        <dbReference type="ChEBI" id="CHEBI:18420"/>
    </ligand>
</feature>
<sequence length="177" mass="19618">MIDNVILVGMPSSGKSTVGRELARVLGLRFVDLDRLIEAREGMLLQEIIDTKGNHYFLSVEKSVCETFGETGCVVATGGSAIFAEEAIERMRRQGKIVYIRISEETCEQRLTNLDSRGVTLEPGQTIADLYRYRIPYYEKHADLTVDSDDRTVEEVVEEVSCLLAPSLDKSPGGGVE</sequence>
<evidence type="ECO:0000256" key="6">
    <source>
        <dbReference type="ARBA" id="ARBA00023141"/>
    </source>
</evidence>
<comment type="similarity">
    <text evidence="7">Belongs to the shikimate kinase family.</text>
</comment>
<keyword evidence="7" id="KW-0460">Magnesium</keyword>
<feature type="binding site" evidence="7">
    <location>
        <position position="34"/>
    </location>
    <ligand>
        <name>substrate</name>
    </ligand>
</feature>
<comment type="subcellular location">
    <subcellularLocation>
        <location evidence="7">Cytoplasm</location>
    </subcellularLocation>
</comment>
<keyword evidence="7" id="KW-0479">Metal-binding</keyword>
<protein>
    <recommendedName>
        <fullName evidence="7">Shikimate kinase</fullName>
        <shortName evidence="7">SK</shortName>
        <ecNumber evidence="7">2.7.1.71</ecNumber>
    </recommendedName>
</protein>
<dbReference type="Proteomes" id="UP000198817">
    <property type="component" value="Unassembled WGS sequence"/>
</dbReference>
<dbReference type="InterPro" id="IPR031322">
    <property type="entry name" value="Shikimate/glucono_kinase"/>
</dbReference>
<comment type="subunit">
    <text evidence="7">Monomer.</text>
</comment>
<comment type="pathway">
    <text evidence="7">Metabolic intermediate biosynthesis; chorismate biosynthesis; chorismate from D-erythrose 4-phosphate and phosphoenolpyruvate: step 5/7.</text>
</comment>
<dbReference type="CDD" id="cd00464">
    <property type="entry name" value="SK"/>
    <property type="match status" value="1"/>
</dbReference>
<dbReference type="AlphaFoldDB" id="A0A1I7FSA0"/>
<dbReference type="GO" id="GO:0000287">
    <property type="term" value="F:magnesium ion binding"/>
    <property type="evidence" value="ECO:0007669"/>
    <property type="project" value="UniProtKB-UniRule"/>
</dbReference>
<feature type="binding site" evidence="7">
    <location>
        <position position="134"/>
    </location>
    <ligand>
        <name>substrate</name>
    </ligand>
</feature>
<keyword evidence="4 7" id="KW-0418">Kinase</keyword>
<dbReference type="InterPro" id="IPR027417">
    <property type="entry name" value="P-loop_NTPase"/>
</dbReference>
<dbReference type="GO" id="GO:0005829">
    <property type="term" value="C:cytosol"/>
    <property type="evidence" value="ECO:0007669"/>
    <property type="project" value="TreeGrafter"/>
</dbReference>
<dbReference type="PANTHER" id="PTHR21087">
    <property type="entry name" value="SHIKIMATE KINASE"/>
    <property type="match status" value="1"/>
</dbReference>
<dbReference type="RefSeq" id="WP_242935054.1">
    <property type="nucleotide sequence ID" value="NZ_FOWF01000003.1"/>
</dbReference>
<keyword evidence="6 7" id="KW-0057">Aromatic amino acid biosynthesis</keyword>
<keyword evidence="3 7" id="KW-0547">Nucleotide-binding</keyword>
<keyword evidence="7" id="KW-0963">Cytoplasm</keyword>
<dbReference type="Gene3D" id="3.40.50.300">
    <property type="entry name" value="P-loop containing nucleotide triphosphate hydrolases"/>
    <property type="match status" value="1"/>
</dbReference>
<dbReference type="GO" id="GO:0009423">
    <property type="term" value="P:chorismate biosynthetic process"/>
    <property type="evidence" value="ECO:0007669"/>
    <property type="project" value="UniProtKB-UniRule"/>
</dbReference>
<proteinExistence type="inferred from homology"/>
<dbReference type="UniPathway" id="UPA00053">
    <property type="reaction ID" value="UER00088"/>
</dbReference>
<keyword evidence="2 7" id="KW-0808">Transferase</keyword>
<dbReference type="PRINTS" id="PR01100">
    <property type="entry name" value="SHIKIMTKNASE"/>
</dbReference>
<organism evidence="8 9">
    <name type="scientific">Eubacterium pyruvativorans</name>
    <dbReference type="NCBI Taxonomy" id="155865"/>
    <lineage>
        <taxon>Bacteria</taxon>
        <taxon>Bacillati</taxon>
        <taxon>Bacillota</taxon>
        <taxon>Clostridia</taxon>
        <taxon>Eubacteriales</taxon>
        <taxon>Eubacteriaceae</taxon>
        <taxon>Eubacterium</taxon>
    </lineage>
</organism>
<evidence type="ECO:0000256" key="1">
    <source>
        <dbReference type="ARBA" id="ARBA00022605"/>
    </source>
</evidence>
<keyword evidence="5 7" id="KW-0067">ATP-binding</keyword>
<dbReference type="GO" id="GO:0004765">
    <property type="term" value="F:shikimate kinase activity"/>
    <property type="evidence" value="ECO:0007669"/>
    <property type="project" value="UniProtKB-UniRule"/>
</dbReference>
<evidence type="ECO:0000313" key="9">
    <source>
        <dbReference type="Proteomes" id="UP000198817"/>
    </source>
</evidence>
<name>A0A1I7FSA0_9FIRM</name>
<accession>A0A1I7FSA0</accession>
<evidence type="ECO:0000256" key="3">
    <source>
        <dbReference type="ARBA" id="ARBA00022741"/>
    </source>
</evidence>
<evidence type="ECO:0000256" key="7">
    <source>
        <dbReference type="HAMAP-Rule" id="MF_00109"/>
    </source>
</evidence>
<dbReference type="GO" id="GO:0005524">
    <property type="term" value="F:ATP binding"/>
    <property type="evidence" value="ECO:0007669"/>
    <property type="project" value="UniProtKB-UniRule"/>
</dbReference>
<feature type="binding site" evidence="7">
    <location>
        <position position="117"/>
    </location>
    <ligand>
        <name>ATP</name>
        <dbReference type="ChEBI" id="CHEBI:30616"/>
    </ligand>
</feature>
<comment type="caution">
    <text evidence="7">Lacks conserved residue(s) required for the propagation of feature annotation.</text>
</comment>
<keyword evidence="9" id="KW-1185">Reference proteome</keyword>
<feature type="binding site" evidence="7">
    <location>
        <position position="151"/>
    </location>
    <ligand>
        <name>ATP</name>
        <dbReference type="ChEBI" id="CHEBI:30616"/>
    </ligand>
</feature>
<reference evidence="8 9" key="1">
    <citation type="submission" date="2016-10" db="EMBL/GenBank/DDBJ databases">
        <authorList>
            <person name="de Groot N.N."/>
        </authorList>
    </citation>
    <scope>NUCLEOTIDE SEQUENCE [LARGE SCALE GENOMIC DNA]</scope>
    <source>
        <strain evidence="8 9">KHGC13</strain>
    </source>
</reference>
<comment type="catalytic activity">
    <reaction evidence="7">
        <text>shikimate + ATP = 3-phosphoshikimate + ADP + H(+)</text>
        <dbReference type="Rhea" id="RHEA:13121"/>
        <dbReference type="ChEBI" id="CHEBI:15378"/>
        <dbReference type="ChEBI" id="CHEBI:30616"/>
        <dbReference type="ChEBI" id="CHEBI:36208"/>
        <dbReference type="ChEBI" id="CHEBI:145989"/>
        <dbReference type="ChEBI" id="CHEBI:456216"/>
        <dbReference type="EC" id="2.7.1.71"/>
    </reaction>
</comment>
<dbReference type="Pfam" id="PF01202">
    <property type="entry name" value="SKI"/>
    <property type="match status" value="1"/>
</dbReference>
<evidence type="ECO:0000313" key="8">
    <source>
        <dbReference type="EMBL" id="SFU39102.1"/>
    </source>
</evidence>
<keyword evidence="1 7" id="KW-0028">Amino-acid biosynthesis</keyword>
<dbReference type="STRING" id="155865.SAMN05216515_103118"/>
<feature type="binding site" evidence="7">
    <location>
        <begin position="12"/>
        <end position="17"/>
    </location>
    <ligand>
        <name>ATP</name>
        <dbReference type="ChEBI" id="CHEBI:30616"/>
    </ligand>
</feature>
<dbReference type="EMBL" id="FPBT01000003">
    <property type="protein sequence ID" value="SFU39102.1"/>
    <property type="molecule type" value="Genomic_DNA"/>
</dbReference>
<evidence type="ECO:0000256" key="2">
    <source>
        <dbReference type="ARBA" id="ARBA00022679"/>
    </source>
</evidence>
<evidence type="ECO:0000256" key="5">
    <source>
        <dbReference type="ARBA" id="ARBA00022840"/>
    </source>
</evidence>
<dbReference type="PANTHER" id="PTHR21087:SF16">
    <property type="entry name" value="SHIKIMATE KINASE 1, CHLOROPLASTIC"/>
    <property type="match status" value="1"/>
</dbReference>
<comment type="function">
    <text evidence="7">Catalyzes the specific phosphorylation of the 3-hydroxyl group of shikimic acid using ATP as a cosubstrate.</text>
</comment>
<dbReference type="GO" id="GO:0009073">
    <property type="term" value="P:aromatic amino acid family biosynthetic process"/>
    <property type="evidence" value="ECO:0007669"/>
    <property type="project" value="UniProtKB-KW"/>
</dbReference>
<comment type="cofactor">
    <cofactor evidence="7">
        <name>Mg(2+)</name>
        <dbReference type="ChEBI" id="CHEBI:18420"/>
    </cofactor>
    <text evidence="7">Binds 1 Mg(2+) ion per subunit.</text>
</comment>
<gene>
    <name evidence="7" type="primary">aroK</name>
    <name evidence="8" type="ORF">SAMN05216508_103118</name>
</gene>
<dbReference type="InterPro" id="IPR000623">
    <property type="entry name" value="Shikimate_kinase/TSH1"/>
</dbReference>
<dbReference type="GO" id="GO:0008652">
    <property type="term" value="P:amino acid biosynthetic process"/>
    <property type="evidence" value="ECO:0007669"/>
    <property type="project" value="UniProtKB-KW"/>
</dbReference>
<feature type="binding site" evidence="7">
    <location>
        <position position="79"/>
    </location>
    <ligand>
        <name>substrate</name>
    </ligand>
</feature>
<evidence type="ECO:0000256" key="4">
    <source>
        <dbReference type="ARBA" id="ARBA00022777"/>
    </source>
</evidence>